<reference evidence="1" key="2">
    <citation type="journal article" date="2022" name="Nat. Microbiol.">
        <title>A closed Candidatus Odinarchaeum chromosome exposes Asgard archaeal viruses.</title>
        <authorList>
            <person name="Tamarit D."/>
            <person name="Caceres E.F."/>
            <person name="Krupovic M."/>
            <person name="Nijland R."/>
            <person name="Eme L."/>
            <person name="Robinson N.P."/>
            <person name="Ettema T.J.G."/>
        </authorList>
    </citation>
    <scope>NUCLEOTIDE SEQUENCE</scope>
    <source>
        <strain evidence="1">LCB_4</strain>
    </source>
</reference>
<name>A0AAF0IB72_ODILC</name>
<dbReference type="Gene3D" id="3.40.1260.10">
    <property type="entry name" value="DsrEFH-like"/>
    <property type="match status" value="1"/>
</dbReference>
<organism evidence="1 2">
    <name type="scientific">Odinarchaeota yellowstonii (strain LCB_4)</name>
    <dbReference type="NCBI Taxonomy" id="1841599"/>
    <lineage>
        <taxon>Archaea</taxon>
        <taxon>Promethearchaeati</taxon>
        <taxon>Candidatus Odinarchaeota</taxon>
        <taxon>Candidatus Odinarchaeia</taxon>
        <taxon>Candidatus Odinarchaeales</taxon>
        <taxon>Candidatus Odinarchaeaceae</taxon>
        <taxon>Candidatus Odinarchaeum</taxon>
    </lineage>
</organism>
<dbReference type="PANTHER" id="PTHR34655:SF2">
    <property type="entry name" value="PEROXIREDOXIN FAMILY PROTEIN"/>
    <property type="match status" value="1"/>
</dbReference>
<dbReference type="EMBL" id="CP091871">
    <property type="protein sequence ID" value="WEU40075.1"/>
    <property type="molecule type" value="Genomic_DNA"/>
</dbReference>
<protein>
    <submittedName>
        <fullName evidence="1">DsrE/DsrF/DrsH-like family protein</fullName>
    </submittedName>
</protein>
<reference evidence="1" key="1">
    <citation type="journal article" date="2017" name="Nature">
        <title>Asgard archaea illuminate the origin of eukaryotic cellular complexity.</title>
        <authorList>
            <person name="Zaremba-Niedzwiedzka K."/>
            <person name="Caceres E.F."/>
            <person name="Saw J.H."/>
            <person name="Backstrom D."/>
            <person name="Juzokaite L."/>
            <person name="Vancaester E."/>
            <person name="Seitz K.W."/>
            <person name="Anantharaman K."/>
            <person name="Starnawski P."/>
            <person name="Kjeldsen K.U."/>
            <person name="Scott M.B."/>
            <person name="Nunoura T."/>
            <person name="Banfield J.F."/>
            <person name="Schramm A."/>
            <person name="Baker B.J."/>
            <person name="Spang A."/>
            <person name="Ettema T.J.G."/>
        </authorList>
    </citation>
    <scope>NUCLEOTIDE SEQUENCE</scope>
    <source>
        <strain evidence="1">LCB_4</strain>
    </source>
</reference>
<gene>
    <name evidence="1" type="ORF">OdinLCB4_006285</name>
</gene>
<dbReference type="SUPFAM" id="SSF75169">
    <property type="entry name" value="DsrEFH-like"/>
    <property type="match status" value="1"/>
</dbReference>
<evidence type="ECO:0000313" key="2">
    <source>
        <dbReference type="Proteomes" id="UP000186851"/>
    </source>
</evidence>
<sequence length="148" mass="16078">MSESTKKSKAEKNKKMCIIVHSGTLDKAYPPFILAAAAGASDIETHLFFTFWGLNLLKKGGLESAKLPGMMSIGTGMMKNKMKKAGFPDLKDLVKQCVEMGNTHIYACSATMELMGLKKEDLIPEVEKVLGAAAFIDMAIDADITLFI</sequence>
<accession>A0AAF0IB72</accession>
<dbReference type="InterPro" id="IPR032836">
    <property type="entry name" value="DsrE2-like"/>
</dbReference>
<dbReference type="InterPro" id="IPR027396">
    <property type="entry name" value="DsrEFH-like"/>
</dbReference>
<dbReference type="AlphaFoldDB" id="A0AAF0IB72"/>
<evidence type="ECO:0000313" key="1">
    <source>
        <dbReference type="EMBL" id="WEU40075.1"/>
    </source>
</evidence>
<dbReference type="Pfam" id="PF13686">
    <property type="entry name" value="DrsE_2"/>
    <property type="match status" value="2"/>
</dbReference>
<dbReference type="PANTHER" id="PTHR34655">
    <property type="entry name" value="CONSERVED WITHIN P. AEROPHILUM"/>
    <property type="match status" value="1"/>
</dbReference>
<proteinExistence type="predicted"/>
<dbReference type="Proteomes" id="UP000186851">
    <property type="component" value="Chromosome"/>
</dbReference>
<dbReference type="KEGG" id="oyw:OdinLCB4_006285"/>